<keyword evidence="3" id="KW-1185">Reference proteome</keyword>
<comment type="caution">
    <text evidence="2">The sequence shown here is derived from an EMBL/GenBank/DDBJ whole genome shotgun (WGS) entry which is preliminary data.</text>
</comment>
<name>A0A438M5B0_9ACTN</name>
<gene>
    <name evidence="2" type="ORF">EDD27_3488</name>
</gene>
<dbReference type="RefSeq" id="WP_206641463.1">
    <property type="nucleotide sequence ID" value="NZ_SAUN01000001.1"/>
</dbReference>
<dbReference type="Proteomes" id="UP000284824">
    <property type="component" value="Unassembled WGS sequence"/>
</dbReference>
<evidence type="ECO:0000313" key="2">
    <source>
        <dbReference type="EMBL" id="RVX41034.1"/>
    </source>
</evidence>
<evidence type="ECO:0000313" key="3">
    <source>
        <dbReference type="Proteomes" id="UP000284824"/>
    </source>
</evidence>
<organism evidence="2 3">
    <name type="scientific">Nonomuraea polychroma</name>
    <dbReference type="NCBI Taxonomy" id="46176"/>
    <lineage>
        <taxon>Bacteria</taxon>
        <taxon>Bacillati</taxon>
        <taxon>Actinomycetota</taxon>
        <taxon>Actinomycetes</taxon>
        <taxon>Streptosporangiales</taxon>
        <taxon>Streptosporangiaceae</taxon>
        <taxon>Nonomuraea</taxon>
    </lineage>
</organism>
<dbReference type="EMBL" id="SAUN01000001">
    <property type="protein sequence ID" value="RVX41034.1"/>
    <property type="molecule type" value="Genomic_DNA"/>
</dbReference>
<proteinExistence type="predicted"/>
<dbReference type="AlphaFoldDB" id="A0A438M5B0"/>
<feature type="region of interest" description="Disordered" evidence="1">
    <location>
        <begin position="170"/>
        <end position="197"/>
    </location>
</feature>
<protein>
    <submittedName>
        <fullName evidence="2">Uncharacterized protein</fullName>
    </submittedName>
</protein>
<reference evidence="2 3" key="1">
    <citation type="submission" date="2019-01" db="EMBL/GenBank/DDBJ databases">
        <title>Sequencing the genomes of 1000 actinobacteria strains.</title>
        <authorList>
            <person name="Klenk H.-P."/>
        </authorList>
    </citation>
    <scope>NUCLEOTIDE SEQUENCE [LARGE SCALE GENOMIC DNA]</scope>
    <source>
        <strain evidence="2 3">DSM 43925</strain>
    </source>
</reference>
<accession>A0A438M5B0</accession>
<evidence type="ECO:0000256" key="1">
    <source>
        <dbReference type="SAM" id="MobiDB-lite"/>
    </source>
</evidence>
<sequence>MFGDPTTWGDPDTATVADTTRYGSATAMAWDRLHPILTHRAAWHDFPGDLPFIEGTAIRLQVDHLPSGGDPKPLWLSWSGTDATEHDVDRLWQAFLRRFDLEHTSAGPSPGLCAPHAAATWTLLILAVHTRLRLARGLVQDLRRPWEKPLQAAELTPARVRRGFGTCAPRRRRLPVCPNPPGPVTDDLPGTEPRRTT</sequence>